<evidence type="ECO:0000256" key="1">
    <source>
        <dbReference type="ARBA" id="ARBA00009437"/>
    </source>
</evidence>
<dbReference type="InterPro" id="IPR058163">
    <property type="entry name" value="LysR-type_TF_proteobact-type"/>
</dbReference>
<dbReference type="SUPFAM" id="SSF53850">
    <property type="entry name" value="Periplasmic binding protein-like II"/>
    <property type="match status" value="1"/>
</dbReference>
<evidence type="ECO:0000313" key="7">
    <source>
        <dbReference type="Proteomes" id="UP001297581"/>
    </source>
</evidence>
<dbReference type="AlphaFoldDB" id="A0AAJ1BKF9"/>
<dbReference type="CDD" id="cd08470">
    <property type="entry name" value="PBP2_CrgA_like_1"/>
    <property type="match status" value="1"/>
</dbReference>
<evidence type="ECO:0000259" key="5">
    <source>
        <dbReference type="PROSITE" id="PS50931"/>
    </source>
</evidence>
<dbReference type="GO" id="GO:0003700">
    <property type="term" value="F:DNA-binding transcription factor activity"/>
    <property type="evidence" value="ECO:0007669"/>
    <property type="project" value="InterPro"/>
</dbReference>
<dbReference type="SUPFAM" id="SSF46785">
    <property type="entry name" value="Winged helix' DNA-binding domain"/>
    <property type="match status" value="1"/>
</dbReference>
<dbReference type="EMBL" id="JAKUDL010000011">
    <property type="protein sequence ID" value="MCH4296499.1"/>
    <property type="molecule type" value="Genomic_DNA"/>
</dbReference>
<dbReference type="FunFam" id="1.10.10.10:FF:000001">
    <property type="entry name" value="LysR family transcriptional regulator"/>
    <property type="match status" value="1"/>
</dbReference>
<dbReference type="InterPro" id="IPR000847">
    <property type="entry name" value="LysR_HTH_N"/>
</dbReference>
<reference evidence="6 7" key="1">
    <citation type="submission" date="2022-02" db="EMBL/GenBank/DDBJ databases">
        <title>The genome sequence of Shewanella sp. 3B26.</title>
        <authorList>
            <person name="Du J."/>
        </authorList>
    </citation>
    <scope>NUCLEOTIDE SEQUENCE [LARGE SCALE GENOMIC DNA]</scope>
    <source>
        <strain evidence="6 7">3B26</strain>
    </source>
</reference>
<comment type="caution">
    <text evidence="6">The sequence shown here is derived from an EMBL/GenBank/DDBJ whole genome shotgun (WGS) entry which is preliminary data.</text>
</comment>
<dbReference type="InterPro" id="IPR005119">
    <property type="entry name" value="LysR_subst-bd"/>
</dbReference>
<dbReference type="Gene3D" id="1.10.10.10">
    <property type="entry name" value="Winged helix-like DNA-binding domain superfamily/Winged helix DNA-binding domain"/>
    <property type="match status" value="1"/>
</dbReference>
<dbReference type="Proteomes" id="UP001297581">
    <property type="component" value="Unassembled WGS sequence"/>
</dbReference>
<accession>A0AAJ1BKF9</accession>
<feature type="domain" description="HTH lysR-type" evidence="5">
    <location>
        <begin position="10"/>
        <end position="59"/>
    </location>
</feature>
<evidence type="ECO:0000256" key="2">
    <source>
        <dbReference type="ARBA" id="ARBA00023015"/>
    </source>
</evidence>
<dbReference type="RefSeq" id="WP_240592563.1">
    <property type="nucleotide sequence ID" value="NZ_JAKUDL010000011.1"/>
</dbReference>
<keyword evidence="3" id="KW-0238">DNA-binding</keyword>
<keyword evidence="7" id="KW-1185">Reference proteome</keyword>
<dbReference type="PANTHER" id="PTHR30537">
    <property type="entry name" value="HTH-TYPE TRANSCRIPTIONAL REGULATOR"/>
    <property type="match status" value="1"/>
</dbReference>
<dbReference type="InterPro" id="IPR036388">
    <property type="entry name" value="WH-like_DNA-bd_sf"/>
</dbReference>
<comment type="similarity">
    <text evidence="1">Belongs to the LysR transcriptional regulatory family.</text>
</comment>
<keyword evidence="4" id="KW-0804">Transcription</keyword>
<dbReference type="GO" id="GO:0006351">
    <property type="term" value="P:DNA-templated transcription"/>
    <property type="evidence" value="ECO:0007669"/>
    <property type="project" value="TreeGrafter"/>
</dbReference>
<dbReference type="Gene3D" id="3.40.190.290">
    <property type="match status" value="1"/>
</dbReference>
<dbReference type="PANTHER" id="PTHR30537:SF10">
    <property type="entry name" value="TRANSCRIPTIONAL REGULATOR-RELATED"/>
    <property type="match status" value="1"/>
</dbReference>
<organism evidence="6 7">
    <name type="scientific">Shewanella zhuhaiensis</name>
    <dbReference type="NCBI Taxonomy" id="2919576"/>
    <lineage>
        <taxon>Bacteria</taxon>
        <taxon>Pseudomonadati</taxon>
        <taxon>Pseudomonadota</taxon>
        <taxon>Gammaproteobacteria</taxon>
        <taxon>Alteromonadales</taxon>
        <taxon>Shewanellaceae</taxon>
        <taxon>Shewanella</taxon>
    </lineage>
</organism>
<dbReference type="InterPro" id="IPR036390">
    <property type="entry name" value="WH_DNA-bd_sf"/>
</dbReference>
<gene>
    <name evidence="6" type="ORF">MJ923_19525</name>
</gene>
<dbReference type="Pfam" id="PF00126">
    <property type="entry name" value="HTH_1"/>
    <property type="match status" value="1"/>
</dbReference>
<dbReference type="GO" id="GO:0043565">
    <property type="term" value="F:sequence-specific DNA binding"/>
    <property type="evidence" value="ECO:0007669"/>
    <property type="project" value="TreeGrafter"/>
</dbReference>
<dbReference type="PROSITE" id="PS50931">
    <property type="entry name" value="HTH_LYSR"/>
    <property type="match status" value="1"/>
</dbReference>
<proteinExistence type="inferred from homology"/>
<sequence length="291" mass="32631">MMRWEGVCEFVAVAEAQSFTTAAGRLGISTAQVSRQVRELEERLGSKLLYRTTRKVSLTEDGQLFYRHCRQVLDGLDEAERAVSSLKNEPRGLIRMTAPVTYGEQYVMPIVLEYMQQFPQVEVQCELTNQQLDLVQGGFDLAIRLGVLPDSSMMARKLAERVQYLVASPDYISRHGAPHSLSELSRHQCLLGSLPFWRFQEEGKLRSLKVKGRLSCSSGNTLLAAALAGMGIAQLPGYYVDEAIRDGRLLVLLKPFQEPKEGIWGLYPHNRQLSPKIGHLMNVLADKLPKA</sequence>
<keyword evidence="2" id="KW-0805">Transcription regulation</keyword>
<protein>
    <submittedName>
        <fullName evidence="6">LysR substrate-binding domain-containing protein</fullName>
    </submittedName>
</protein>
<evidence type="ECO:0000313" key="6">
    <source>
        <dbReference type="EMBL" id="MCH4296499.1"/>
    </source>
</evidence>
<dbReference type="Pfam" id="PF03466">
    <property type="entry name" value="LysR_substrate"/>
    <property type="match status" value="1"/>
</dbReference>
<name>A0AAJ1BKF9_9GAMM</name>
<evidence type="ECO:0000256" key="3">
    <source>
        <dbReference type="ARBA" id="ARBA00023125"/>
    </source>
</evidence>
<evidence type="ECO:0000256" key="4">
    <source>
        <dbReference type="ARBA" id="ARBA00023163"/>
    </source>
</evidence>
<dbReference type="FunFam" id="3.40.190.290:FF:000001">
    <property type="entry name" value="Transcriptional regulator, LysR family"/>
    <property type="match status" value="1"/>
</dbReference>